<keyword evidence="1" id="KW-0645">Protease</keyword>
<gene>
    <name evidence="6" type="ORF">J0S82_008981</name>
</gene>
<evidence type="ECO:0000259" key="5">
    <source>
        <dbReference type="PROSITE" id="PS50240"/>
    </source>
</evidence>
<dbReference type="InterPro" id="IPR043504">
    <property type="entry name" value="Peptidase_S1_PA_chymotrypsin"/>
</dbReference>
<dbReference type="GO" id="GO:0006508">
    <property type="term" value="P:proteolysis"/>
    <property type="evidence" value="ECO:0007669"/>
    <property type="project" value="UniProtKB-KW"/>
</dbReference>
<evidence type="ECO:0000313" key="7">
    <source>
        <dbReference type="Proteomes" id="UP000700334"/>
    </source>
</evidence>
<dbReference type="EMBL" id="JAGFMF010010316">
    <property type="protein sequence ID" value="KAG8525060.1"/>
    <property type="molecule type" value="Genomic_DNA"/>
</dbReference>
<dbReference type="AlphaFoldDB" id="A0A8J6AYM1"/>
<evidence type="ECO:0000256" key="4">
    <source>
        <dbReference type="ARBA" id="ARBA00023157"/>
    </source>
</evidence>
<proteinExistence type="predicted"/>
<evidence type="ECO:0000256" key="2">
    <source>
        <dbReference type="ARBA" id="ARBA00022801"/>
    </source>
</evidence>
<feature type="domain" description="Peptidase S1" evidence="5">
    <location>
        <begin position="1"/>
        <end position="204"/>
    </location>
</feature>
<dbReference type="SMART" id="SM00020">
    <property type="entry name" value="Tryp_SPc"/>
    <property type="match status" value="1"/>
</dbReference>
<protein>
    <submittedName>
        <fullName evidence="6">Chymotrypsinogen B</fullName>
    </submittedName>
</protein>
<dbReference type="PROSITE" id="PS50240">
    <property type="entry name" value="TRYPSIN_DOM"/>
    <property type="match status" value="1"/>
</dbReference>
<organism evidence="6 7">
    <name type="scientific">Galemys pyrenaicus</name>
    <name type="common">Iberian desman</name>
    <name type="synonym">Pyrenean desman</name>
    <dbReference type="NCBI Taxonomy" id="202257"/>
    <lineage>
        <taxon>Eukaryota</taxon>
        <taxon>Metazoa</taxon>
        <taxon>Chordata</taxon>
        <taxon>Craniata</taxon>
        <taxon>Vertebrata</taxon>
        <taxon>Euteleostomi</taxon>
        <taxon>Mammalia</taxon>
        <taxon>Eutheria</taxon>
        <taxon>Laurasiatheria</taxon>
        <taxon>Eulipotyphla</taxon>
        <taxon>Talpidae</taxon>
        <taxon>Galemys</taxon>
    </lineage>
</organism>
<keyword evidence="7" id="KW-1185">Reference proteome</keyword>
<dbReference type="FunFam" id="2.40.10.10:FF:000181">
    <property type="entry name" value="Chymotrypsinogen A"/>
    <property type="match status" value="1"/>
</dbReference>
<feature type="non-terminal residue" evidence="6">
    <location>
        <position position="204"/>
    </location>
</feature>
<name>A0A8J6AYM1_GALPY</name>
<sequence length="204" mass="22099">TPTEGVICGGSLINQNWVVTAAHCNVTTSDQVVAGMFKRRSREDGVQILNISQIFRHHDYNVRSIFNDFALLKLATPAQFNNYVSPVHLPHTYDDFVPGTMCTIMGWGVTHVSGIHYAHKLKQAQVPLVSMATCKRYWPFINARTMICAGSSGASSYHVRMPTQPSLTCPPGSGGPSLPRSHYPAPLVCDGASTTVTLAPDGVS</sequence>
<dbReference type="CDD" id="cd00190">
    <property type="entry name" value="Tryp_SPc"/>
    <property type="match status" value="1"/>
</dbReference>
<dbReference type="PANTHER" id="PTHR24252:SF7">
    <property type="entry name" value="HYALIN"/>
    <property type="match status" value="1"/>
</dbReference>
<reference evidence="6" key="1">
    <citation type="journal article" date="2021" name="Evol. Appl.">
        <title>The genome of the Pyrenean desman and the effects of bottlenecks and inbreeding on the genomic landscape of an endangered species.</title>
        <authorList>
            <person name="Escoda L."/>
            <person name="Castresana J."/>
        </authorList>
    </citation>
    <scope>NUCLEOTIDE SEQUENCE</scope>
    <source>
        <strain evidence="6">IBE-C5619</strain>
    </source>
</reference>
<feature type="non-terminal residue" evidence="6">
    <location>
        <position position="1"/>
    </location>
</feature>
<dbReference type="PANTHER" id="PTHR24252">
    <property type="entry name" value="ACROSIN-RELATED"/>
    <property type="match status" value="1"/>
</dbReference>
<dbReference type="Pfam" id="PF00089">
    <property type="entry name" value="Trypsin"/>
    <property type="match status" value="1"/>
</dbReference>
<keyword evidence="4" id="KW-1015">Disulfide bond</keyword>
<dbReference type="InterPro" id="IPR001254">
    <property type="entry name" value="Trypsin_dom"/>
</dbReference>
<dbReference type="SUPFAM" id="SSF50494">
    <property type="entry name" value="Trypsin-like serine proteases"/>
    <property type="match status" value="1"/>
</dbReference>
<evidence type="ECO:0000256" key="3">
    <source>
        <dbReference type="ARBA" id="ARBA00022825"/>
    </source>
</evidence>
<comment type="caution">
    <text evidence="6">The sequence shown here is derived from an EMBL/GenBank/DDBJ whole genome shotgun (WGS) entry which is preliminary data.</text>
</comment>
<accession>A0A8J6AYM1</accession>
<keyword evidence="2" id="KW-0378">Hydrolase</keyword>
<keyword evidence="3" id="KW-0720">Serine protease</keyword>
<evidence type="ECO:0000256" key="1">
    <source>
        <dbReference type="ARBA" id="ARBA00022670"/>
    </source>
</evidence>
<dbReference type="OrthoDB" id="546450at2759"/>
<dbReference type="GO" id="GO:0004252">
    <property type="term" value="F:serine-type endopeptidase activity"/>
    <property type="evidence" value="ECO:0007669"/>
    <property type="project" value="InterPro"/>
</dbReference>
<dbReference type="InterPro" id="IPR018114">
    <property type="entry name" value="TRYPSIN_HIS"/>
</dbReference>
<dbReference type="PROSITE" id="PS00134">
    <property type="entry name" value="TRYPSIN_HIS"/>
    <property type="match status" value="1"/>
</dbReference>
<dbReference type="InterPro" id="IPR009003">
    <property type="entry name" value="Peptidase_S1_PA"/>
</dbReference>
<evidence type="ECO:0000313" key="6">
    <source>
        <dbReference type="EMBL" id="KAG8525060.1"/>
    </source>
</evidence>
<dbReference type="Proteomes" id="UP000700334">
    <property type="component" value="Unassembled WGS sequence"/>
</dbReference>
<dbReference type="InterPro" id="IPR001314">
    <property type="entry name" value="Peptidase_S1A"/>
</dbReference>
<dbReference type="PRINTS" id="PR00722">
    <property type="entry name" value="CHYMOTRYPSIN"/>
</dbReference>
<dbReference type="Gene3D" id="2.40.10.10">
    <property type="entry name" value="Trypsin-like serine proteases"/>
    <property type="match status" value="2"/>
</dbReference>